<dbReference type="EMBL" id="JYDL01000135">
    <property type="protein sequence ID" value="KRX15302.1"/>
    <property type="molecule type" value="Genomic_DNA"/>
</dbReference>
<dbReference type="AlphaFoldDB" id="A0A0V0RLD2"/>
<organism evidence="1 2">
    <name type="scientific">Trichinella nelsoni</name>
    <dbReference type="NCBI Taxonomy" id="6336"/>
    <lineage>
        <taxon>Eukaryota</taxon>
        <taxon>Metazoa</taxon>
        <taxon>Ecdysozoa</taxon>
        <taxon>Nematoda</taxon>
        <taxon>Enoplea</taxon>
        <taxon>Dorylaimia</taxon>
        <taxon>Trichinellida</taxon>
        <taxon>Trichinellidae</taxon>
        <taxon>Trichinella</taxon>
    </lineage>
</organism>
<evidence type="ECO:0000313" key="2">
    <source>
        <dbReference type="Proteomes" id="UP000054630"/>
    </source>
</evidence>
<sequence length="139" mass="16008">MSRICPNKSESNEAECSWFLAKALYGIEHFPDKLVSWVQKNISHFKFVYHCYSTLVNIHKLKIRAAQMLQETVKRNKTRVDKVGISFKVAKCGGSTMALLRTCLSQFSCYNSMHHTIKEIQTCSCYAAHDLKLRDNNKD</sequence>
<reference evidence="1 2" key="1">
    <citation type="submission" date="2015-01" db="EMBL/GenBank/DDBJ databases">
        <title>Evolution of Trichinella species and genotypes.</title>
        <authorList>
            <person name="Korhonen P.K."/>
            <person name="Edoardo P."/>
            <person name="Giuseppe L.R."/>
            <person name="Gasser R.B."/>
        </authorList>
    </citation>
    <scope>NUCLEOTIDE SEQUENCE [LARGE SCALE GENOMIC DNA]</scope>
    <source>
        <strain evidence="1">ISS37</strain>
    </source>
</reference>
<comment type="caution">
    <text evidence="1">The sequence shown here is derived from an EMBL/GenBank/DDBJ whole genome shotgun (WGS) entry which is preliminary data.</text>
</comment>
<evidence type="ECO:0000313" key="1">
    <source>
        <dbReference type="EMBL" id="KRX15302.1"/>
    </source>
</evidence>
<gene>
    <name evidence="1" type="ORF">T07_13288</name>
</gene>
<keyword evidence="2" id="KW-1185">Reference proteome</keyword>
<accession>A0A0V0RLD2</accession>
<proteinExistence type="predicted"/>
<name>A0A0V0RLD2_9BILA</name>
<protein>
    <submittedName>
        <fullName evidence="1">Uncharacterized protein</fullName>
    </submittedName>
</protein>
<dbReference type="Proteomes" id="UP000054630">
    <property type="component" value="Unassembled WGS sequence"/>
</dbReference>